<evidence type="ECO:0000313" key="1">
    <source>
        <dbReference type="EMBL" id="WAI00857.1"/>
    </source>
</evidence>
<sequence length="434" mass="50283">MQCSQFSSDYQRSVNNQWRPYKELKEEQEKQLRHMITFCYENVPYYHNLFKSLKLQPKDIRATRDLEKIPILTKDIIKQHWEEFKPINLSKIKYYTNATGGSTGTPFTYRISRHDRFLSSALLYRGWGYGGYELGDRMVFLAGSSLGFDTKSRFTTLIHETARNLRKLSSFDMGEAEMREYVRTINSFQPKFIRGYASSLYFFATWIEENNLTVHSPIAVFTTSDTLFSNMRTKISDILGCEIYDGYGLNDGGVSAFECPEHMGLHIDTERSVMEVVDGNGLQIESGKGQILSTSLHNYAMPFIRYTTGDDGHTIDDNCACGREYPLLKEIRGRTTDILVTPEGKNVHGWFFLYLLWEYGEGIREYQVIQETVERIVIKIIPEETFDEKQLDAIREITKKRSKGWVIEFKFVDSIERTGAGKYKFIVNEVGNAR</sequence>
<dbReference type="Gene3D" id="3.40.50.12780">
    <property type="entry name" value="N-terminal domain of ligase-like"/>
    <property type="match status" value="1"/>
</dbReference>
<dbReference type="GeneID" id="76835556"/>
<dbReference type="KEGG" id="mou:OU421_10600"/>
<dbReference type="Proteomes" id="UP001163096">
    <property type="component" value="Chromosome"/>
</dbReference>
<gene>
    <name evidence="1" type="ORF">OU421_10600</name>
</gene>
<evidence type="ECO:0008006" key="3">
    <source>
        <dbReference type="Google" id="ProtNLM"/>
    </source>
</evidence>
<accession>A0A9X9S323</accession>
<evidence type="ECO:0000313" key="2">
    <source>
        <dbReference type="Proteomes" id="UP001163096"/>
    </source>
</evidence>
<keyword evidence="2" id="KW-1185">Reference proteome</keyword>
<dbReference type="RefSeq" id="WP_268186062.1">
    <property type="nucleotide sequence ID" value="NZ_CP113361.1"/>
</dbReference>
<dbReference type="PANTHER" id="PTHR36932">
    <property type="entry name" value="CAPSULAR POLYSACCHARIDE BIOSYNTHESIS PROTEIN"/>
    <property type="match status" value="1"/>
</dbReference>
<proteinExistence type="predicted"/>
<dbReference type="InterPro" id="IPR042099">
    <property type="entry name" value="ANL_N_sf"/>
</dbReference>
<organism evidence="1 2">
    <name type="scientific">Methanogenium organophilum</name>
    <dbReference type="NCBI Taxonomy" id="2199"/>
    <lineage>
        <taxon>Archaea</taxon>
        <taxon>Methanobacteriati</taxon>
        <taxon>Methanobacteriota</taxon>
        <taxon>Stenosarchaea group</taxon>
        <taxon>Methanomicrobia</taxon>
        <taxon>Methanomicrobiales</taxon>
        <taxon>Methanomicrobiaceae</taxon>
        <taxon>Methanogenium</taxon>
    </lineage>
</organism>
<dbReference type="InterPro" id="IPR053158">
    <property type="entry name" value="CapK_Type1_Caps_Biosynth"/>
</dbReference>
<reference evidence="1" key="1">
    <citation type="submission" date="2022-11" db="EMBL/GenBank/DDBJ databases">
        <title>Complete genome sequence of Methanogenium organophilum DSM 3596.</title>
        <authorList>
            <person name="Chen S.-C."/>
            <person name="Lai S.-J."/>
            <person name="You Y.-T."/>
        </authorList>
    </citation>
    <scope>NUCLEOTIDE SEQUENCE</scope>
    <source>
        <strain evidence="1">DSM 3596</strain>
    </source>
</reference>
<protein>
    <recommendedName>
        <fullName evidence="3">Capsular polysaccharide biosynthesis protein</fullName>
    </recommendedName>
</protein>
<dbReference type="EMBL" id="CP113361">
    <property type="protein sequence ID" value="WAI00857.1"/>
    <property type="molecule type" value="Genomic_DNA"/>
</dbReference>
<dbReference type="AlphaFoldDB" id="A0A9X9S323"/>
<dbReference type="SUPFAM" id="SSF56801">
    <property type="entry name" value="Acetyl-CoA synthetase-like"/>
    <property type="match status" value="1"/>
</dbReference>
<name>A0A9X9S323_METOG</name>
<dbReference type="PANTHER" id="PTHR36932:SF1">
    <property type="entry name" value="CAPSULAR POLYSACCHARIDE BIOSYNTHESIS PROTEIN"/>
    <property type="match status" value="1"/>
</dbReference>